<evidence type="ECO:0000313" key="3">
    <source>
        <dbReference type="WBParaSite" id="PDA_v2.g30370.t1"/>
    </source>
</evidence>
<feature type="compositionally biased region" description="Polar residues" evidence="1">
    <location>
        <begin position="101"/>
        <end position="113"/>
    </location>
</feature>
<evidence type="ECO:0000313" key="2">
    <source>
        <dbReference type="Proteomes" id="UP000887578"/>
    </source>
</evidence>
<protein>
    <submittedName>
        <fullName evidence="3">Uncharacterized protein</fullName>
    </submittedName>
</protein>
<dbReference type="Proteomes" id="UP000887578">
    <property type="component" value="Unplaced"/>
</dbReference>
<proteinExistence type="predicted"/>
<keyword evidence="2" id="KW-1185">Reference proteome</keyword>
<name>A0A914QEY4_9BILA</name>
<evidence type="ECO:0000256" key="1">
    <source>
        <dbReference type="SAM" id="MobiDB-lite"/>
    </source>
</evidence>
<feature type="compositionally biased region" description="Basic and acidic residues" evidence="1">
    <location>
        <begin position="73"/>
        <end position="83"/>
    </location>
</feature>
<sequence>MEMLKRDFEEPIFIDPQQSDSESEYPIFYLPRTDRKQNLFPLNYFDANNQMFQMSENPFENLQIDLRSIPSMKHTEEVDERQRQQPPSQKEFLGPIVVGPQTKSTQTSSLKKA</sequence>
<dbReference type="WBParaSite" id="PDA_v2.g30370.t1">
    <property type="protein sequence ID" value="PDA_v2.g30370.t1"/>
    <property type="gene ID" value="PDA_v2.g30370"/>
</dbReference>
<dbReference type="AlphaFoldDB" id="A0A914QEY4"/>
<reference evidence="3" key="1">
    <citation type="submission" date="2022-11" db="UniProtKB">
        <authorList>
            <consortium name="WormBaseParasite"/>
        </authorList>
    </citation>
    <scope>IDENTIFICATION</scope>
</reference>
<feature type="region of interest" description="Disordered" evidence="1">
    <location>
        <begin position="71"/>
        <end position="113"/>
    </location>
</feature>
<organism evidence="2 3">
    <name type="scientific">Panagrolaimus davidi</name>
    <dbReference type="NCBI Taxonomy" id="227884"/>
    <lineage>
        <taxon>Eukaryota</taxon>
        <taxon>Metazoa</taxon>
        <taxon>Ecdysozoa</taxon>
        <taxon>Nematoda</taxon>
        <taxon>Chromadorea</taxon>
        <taxon>Rhabditida</taxon>
        <taxon>Tylenchina</taxon>
        <taxon>Panagrolaimomorpha</taxon>
        <taxon>Panagrolaimoidea</taxon>
        <taxon>Panagrolaimidae</taxon>
        <taxon>Panagrolaimus</taxon>
    </lineage>
</organism>
<accession>A0A914QEY4</accession>